<dbReference type="AlphaFoldDB" id="A0A427XIU0"/>
<dbReference type="GeneID" id="39586180"/>
<dbReference type="InterPro" id="IPR027417">
    <property type="entry name" value="P-loop_NTPase"/>
</dbReference>
<sequence length="302" mass="32385">MALVTISGFPCSGKTTRARELAADFERRAAVAVASGSSGSNFTIVVVDDEGSHVTRSAYDDSRAEKPARASLFTAATRSLNPSTITIVDSANYIKGFRYQLYCAAREAGVRVATVRIAAPPGKCKEWHDARSEEDKYAQETFDNLIQRYEEPSSMVRWDSPLFTVPWDEDLPADQIWAAATTGVKKAPTAAAAHRPVPPAGTLQTLTTTTTAIVSALLAHLTAAPGATTFPVPSPPALSPGSLVLQLPPNRRPTLAELQRHKRAFEAAQTQAQRSNARSAGVWTEPEVAAAFVTYLQTAFDG</sequence>
<dbReference type="Pfam" id="PF08433">
    <property type="entry name" value="KTI12"/>
    <property type="match status" value="1"/>
</dbReference>
<dbReference type="Gene3D" id="3.40.50.300">
    <property type="entry name" value="P-loop containing nucleotide triphosphate hydrolases"/>
    <property type="match status" value="1"/>
</dbReference>
<dbReference type="RefSeq" id="XP_028473885.1">
    <property type="nucleotide sequence ID" value="XM_028617422.1"/>
</dbReference>
<gene>
    <name evidence="4" type="ORF">EHS24_001637</name>
</gene>
<evidence type="ECO:0000256" key="2">
    <source>
        <dbReference type="ARBA" id="ARBA00022840"/>
    </source>
</evidence>
<keyword evidence="2" id="KW-0067">ATP-binding</keyword>
<protein>
    <recommendedName>
        <fullName evidence="6">Kti12, chromatin associated</fullName>
    </recommendedName>
</protein>
<keyword evidence="5" id="KW-1185">Reference proteome</keyword>
<organism evidence="4 5">
    <name type="scientific">Apiotrichum porosum</name>
    <dbReference type="NCBI Taxonomy" id="105984"/>
    <lineage>
        <taxon>Eukaryota</taxon>
        <taxon>Fungi</taxon>
        <taxon>Dikarya</taxon>
        <taxon>Basidiomycota</taxon>
        <taxon>Agaricomycotina</taxon>
        <taxon>Tremellomycetes</taxon>
        <taxon>Trichosporonales</taxon>
        <taxon>Trichosporonaceae</taxon>
        <taxon>Apiotrichum</taxon>
    </lineage>
</organism>
<name>A0A427XIU0_9TREE</name>
<reference evidence="4 5" key="1">
    <citation type="submission" date="2018-11" db="EMBL/GenBank/DDBJ databases">
        <title>Genome sequence of Apiotrichum porosum DSM 27194.</title>
        <authorList>
            <person name="Aliyu H."/>
            <person name="Gorte O."/>
            <person name="Ochsenreither K."/>
        </authorList>
    </citation>
    <scope>NUCLEOTIDE SEQUENCE [LARGE SCALE GENOMIC DNA]</scope>
    <source>
        <strain evidence="4 5">DSM 27194</strain>
    </source>
</reference>
<dbReference type="PANTHER" id="PTHR12435">
    <property type="match status" value="1"/>
</dbReference>
<evidence type="ECO:0000313" key="4">
    <source>
        <dbReference type="EMBL" id="RSH78738.1"/>
    </source>
</evidence>
<evidence type="ECO:0000256" key="1">
    <source>
        <dbReference type="ARBA" id="ARBA00022741"/>
    </source>
</evidence>
<dbReference type="SUPFAM" id="SSF52540">
    <property type="entry name" value="P-loop containing nucleoside triphosphate hydrolases"/>
    <property type="match status" value="1"/>
</dbReference>
<proteinExistence type="inferred from homology"/>
<dbReference type="CDD" id="cd02019">
    <property type="entry name" value="NK"/>
    <property type="match status" value="1"/>
</dbReference>
<comment type="caution">
    <text evidence="4">The sequence shown here is derived from an EMBL/GenBank/DDBJ whole genome shotgun (WGS) entry which is preliminary data.</text>
</comment>
<dbReference type="Proteomes" id="UP000279236">
    <property type="component" value="Unassembled WGS sequence"/>
</dbReference>
<dbReference type="OrthoDB" id="9972657at2759"/>
<dbReference type="InterPro" id="IPR013641">
    <property type="entry name" value="KTI12/PSTK"/>
</dbReference>
<evidence type="ECO:0000256" key="3">
    <source>
        <dbReference type="ARBA" id="ARBA00025768"/>
    </source>
</evidence>
<dbReference type="STRING" id="105984.A0A427XIU0"/>
<keyword evidence="1" id="KW-0547">Nucleotide-binding</keyword>
<dbReference type="GO" id="GO:0005524">
    <property type="term" value="F:ATP binding"/>
    <property type="evidence" value="ECO:0007669"/>
    <property type="project" value="UniProtKB-KW"/>
</dbReference>
<evidence type="ECO:0000313" key="5">
    <source>
        <dbReference type="Proteomes" id="UP000279236"/>
    </source>
</evidence>
<evidence type="ECO:0008006" key="6">
    <source>
        <dbReference type="Google" id="ProtNLM"/>
    </source>
</evidence>
<comment type="similarity">
    <text evidence="3">Belongs to the KTI12 family.</text>
</comment>
<dbReference type="EMBL" id="RSCE01000011">
    <property type="protein sequence ID" value="RSH78738.1"/>
    <property type="molecule type" value="Genomic_DNA"/>
</dbReference>
<accession>A0A427XIU0</accession>